<protein>
    <submittedName>
        <fullName evidence="2">GNAT family N-acetyltransferase</fullName>
        <ecNumber evidence="2">2.3.1.-</ecNumber>
    </submittedName>
</protein>
<dbReference type="CDD" id="cd04301">
    <property type="entry name" value="NAT_SF"/>
    <property type="match status" value="1"/>
</dbReference>
<evidence type="ECO:0000313" key="3">
    <source>
        <dbReference type="Proteomes" id="UP001589608"/>
    </source>
</evidence>
<sequence>MNGDALTLAAGNAAELWSRIARARGYGVEVGDGWLEVRGDERYGTRILTVRAVDSVVVPAGRVVVEDAFGALDLGSQGLAERRLPILILDPHKPAGEPKVPVRRVGAPRDLRTVERLVVDEFALERFQPYQRGVVFPDGLLEDLEFYLAELDGEPVGAAVAVPQAGVVGVYWVTTAARFRSRGVGRSLMHALLGRFDDRPMTLTASTLGRPLYESLGFEHVTLSRWWSRA</sequence>
<dbReference type="PROSITE" id="PS51186">
    <property type="entry name" value="GNAT"/>
    <property type="match status" value="1"/>
</dbReference>
<dbReference type="Pfam" id="PF13508">
    <property type="entry name" value="Acetyltransf_7"/>
    <property type="match status" value="1"/>
</dbReference>
<name>A0ABV5M8F6_9ACTN</name>
<accession>A0ABV5M8F6</accession>
<dbReference type="EC" id="2.3.1.-" evidence="2"/>
<reference evidence="2 3" key="1">
    <citation type="submission" date="2024-09" db="EMBL/GenBank/DDBJ databases">
        <authorList>
            <person name="Sun Q."/>
            <person name="Mori K."/>
        </authorList>
    </citation>
    <scope>NUCLEOTIDE SEQUENCE [LARGE SCALE GENOMIC DNA]</scope>
    <source>
        <strain evidence="2 3">JCM 3307</strain>
    </source>
</reference>
<gene>
    <name evidence="2" type="ORF">ACFFTR_18625</name>
</gene>
<keyword evidence="2" id="KW-0012">Acyltransferase</keyword>
<dbReference type="SUPFAM" id="SSF55729">
    <property type="entry name" value="Acyl-CoA N-acyltransferases (Nat)"/>
    <property type="match status" value="1"/>
</dbReference>
<organism evidence="2 3">
    <name type="scientific">Dactylosporangium vinaceum</name>
    <dbReference type="NCBI Taxonomy" id="53362"/>
    <lineage>
        <taxon>Bacteria</taxon>
        <taxon>Bacillati</taxon>
        <taxon>Actinomycetota</taxon>
        <taxon>Actinomycetes</taxon>
        <taxon>Micromonosporales</taxon>
        <taxon>Micromonosporaceae</taxon>
        <taxon>Dactylosporangium</taxon>
    </lineage>
</organism>
<dbReference type="RefSeq" id="WP_223095098.1">
    <property type="nucleotide sequence ID" value="NZ_CP061913.1"/>
</dbReference>
<evidence type="ECO:0000259" key="1">
    <source>
        <dbReference type="PROSITE" id="PS51186"/>
    </source>
</evidence>
<feature type="domain" description="N-acetyltransferase" evidence="1">
    <location>
        <begin position="100"/>
        <end position="230"/>
    </location>
</feature>
<proteinExistence type="predicted"/>
<dbReference type="Gene3D" id="3.40.630.30">
    <property type="match status" value="1"/>
</dbReference>
<comment type="caution">
    <text evidence="2">The sequence shown here is derived from an EMBL/GenBank/DDBJ whole genome shotgun (WGS) entry which is preliminary data.</text>
</comment>
<dbReference type="GO" id="GO:0016746">
    <property type="term" value="F:acyltransferase activity"/>
    <property type="evidence" value="ECO:0007669"/>
    <property type="project" value="UniProtKB-KW"/>
</dbReference>
<dbReference type="InterPro" id="IPR016181">
    <property type="entry name" value="Acyl_CoA_acyltransferase"/>
</dbReference>
<keyword evidence="3" id="KW-1185">Reference proteome</keyword>
<dbReference type="InterPro" id="IPR000182">
    <property type="entry name" value="GNAT_dom"/>
</dbReference>
<evidence type="ECO:0000313" key="2">
    <source>
        <dbReference type="EMBL" id="MFB9445095.1"/>
    </source>
</evidence>
<dbReference type="Proteomes" id="UP001589608">
    <property type="component" value="Unassembled WGS sequence"/>
</dbReference>
<dbReference type="EMBL" id="JBHMCA010000035">
    <property type="protein sequence ID" value="MFB9445095.1"/>
    <property type="molecule type" value="Genomic_DNA"/>
</dbReference>
<keyword evidence="2" id="KW-0808">Transferase</keyword>